<dbReference type="STRING" id="1382522.W6MKL2"/>
<dbReference type="PANTHER" id="PTHR12953:SF0">
    <property type="entry name" value="SUN DOMAIN-CONTAINING OSSIFICATION FACTOR"/>
    <property type="match status" value="1"/>
</dbReference>
<dbReference type="OrthoDB" id="266334at2759"/>
<dbReference type="GeneID" id="34520310"/>
<evidence type="ECO:0000313" key="15">
    <source>
        <dbReference type="Proteomes" id="UP000019384"/>
    </source>
</evidence>
<reference evidence="14" key="1">
    <citation type="submission" date="2013-12" db="EMBL/GenBank/DDBJ databases">
        <authorList>
            <person name="Genoscope - CEA"/>
        </authorList>
    </citation>
    <scope>NUCLEOTIDE SEQUENCE</scope>
    <source>
        <strain evidence="14">CBS 1993</strain>
    </source>
</reference>
<keyword evidence="2" id="KW-0812">Transmembrane</keyword>
<feature type="chain" id="PRO_5004880276" description="SUN-like protein 1" evidence="12">
    <location>
        <begin position="22"/>
        <end position="816"/>
    </location>
</feature>
<comment type="subunit">
    <text evidence="9">Interacts with EMP65.</text>
</comment>
<evidence type="ECO:0000313" key="14">
    <source>
        <dbReference type="EMBL" id="CDK26926.1"/>
    </source>
</evidence>
<sequence length="816" mass="90344">MQLQRRYLCLAMLVLVGYVKAEDPIQSPPDGISSSVEPVLNSAGKNVETADSFTNPSHVTNNSQIAISAEFESRPSSDTIPGANLSVEIDHEAYDTEFYDDNSSVIVDIENEIQQYSSSANFPVHNDSNNKTQNETSADLENDVGLAQILEMTAGSSSNLSISTNLTEKSENGSLLSQNETTHNDLIGSFDEALTNLTGTSDSGLLLNGSEKADDEADVHFMSFEEWKRKNALENPVVKEKTKAARAPTTTHQSAHFVGPLSEEIEIPLDLFGGEPSQVEDEGGKIYKDRFNYASFDCAATIMKTNSEAKGASAILNENKDSYLLNECVAPNKFVVIELCEDILVDTVLLGNYEFFSSSFKTIRLSVSDRFPVPQNGWKVLGEFEAENIRDLQSFTIKNPLIWARYLRLEVLSYFGGEYYCPLSAIRVYGKTMMEEFKLEEEKELSGVADEEAEEEVEQIENAQDSPASDILLRRNSSDAADLNSSVIDMEQVATLDEDCSVALMHLGLEQFLEERSADDFCIETDFTVPSMATDHPAQEPTTQESIYKSIVKRLSLLESNASLSLLYIEEQSKLLSKAFEKMEKRQITKFDLLVSAFNISIHSQLSQLKSLYTSFQDDTLVLLNDQRRKHAELLTMSASEVDSLASQLAAQKRLGLLNSIVLICLLIYIVVTRDTFIEAEVLEDQQFDDSQSSHSARSDSPSPIISSPSSTTSLPKKRHKIRLSIGHKIARSYSDYFYDKSSQQQYVYSQPTSLDGGEGIRVELNPIDTKFDDDAVSVSKSVRFEGDTSESKPDQFSEGDATTPDDSGSDPAISG</sequence>
<name>W6MKL2_9ASCO</name>
<dbReference type="AlphaFoldDB" id="W6MKL2"/>
<evidence type="ECO:0000256" key="12">
    <source>
        <dbReference type="SAM" id="SignalP"/>
    </source>
</evidence>
<feature type="compositionally biased region" description="Low complexity" evidence="11">
    <location>
        <begin position="689"/>
        <end position="714"/>
    </location>
</feature>
<dbReference type="SUPFAM" id="SSF49785">
    <property type="entry name" value="Galactose-binding domain-like"/>
    <property type="match status" value="1"/>
</dbReference>
<dbReference type="Gene3D" id="2.60.120.260">
    <property type="entry name" value="Galactose-binding domain-like"/>
    <property type="match status" value="1"/>
</dbReference>
<feature type="region of interest" description="Disordered" evidence="11">
    <location>
        <begin position="782"/>
        <end position="816"/>
    </location>
</feature>
<evidence type="ECO:0000256" key="7">
    <source>
        <dbReference type="ARBA" id="ARBA00023180"/>
    </source>
</evidence>
<keyword evidence="3 12" id="KW-0732">Signal</keyword>
<evidence type="ECO:0000259" key="13">
    <source>
        <dbReference type="PROSITE" id="PS51469"/>
    </source>
</evidence>
<gene>
    <name evidence="14" type="ORF">KUCA_T00002903001</name>
</gene>
<dbReference type="InterPro" id="IPR012919">
    <property type="entry name" value="SUN_dom"/>
</dbReference>
<accession>W6MKL2</accession>
<dbReference type="Pfam" id="PF07738">
    <property type="entry name" value="Sad1_UNC"/>
    <property type="match status" value="1"/>
</dbReference>
<dbReference type="EMBL" id="HG793127">
    <property type="protein sequence ID" value="CDK26926.1"/>
    <property type="molecule type" value="Genomic_DNA"/>
</dbReference>
<dbReference type="InterPro" id="IPR045120">
    <property type="entry name" value="Suco/Slp1-like"/>
</dbReference>
<feature type="domain" description="SUN" evidence="13">
    <location>
        <begin position="253"/>
        <end position="433"/>
    </location>
</feature>
<evidence type="ECO:0000256" key="10">
    <source>
        <dbReference type="ARBA" id="ARBA00075366"/>
    </source>
</evidence>
<dbReference type="GO" id="GO:0034975">
    <property type="term" value="P:protein folding in endoplasmic reticulum"/>
    <property type="evidence" value="ECO:0007669"/>
    <property type="project" value="TreeGrafter"/>
</dbReference>
<feature type="compositionally biased region" description="Basic and acidic residues" evidence="11">
    <location>
        <begin position="783"/>
        <end position="796"/>
    </location>
</feature>
<dbReference type="FunFam" id="2.60.120.260:FF:000099">
    <property type="entry name" value="Uncharacterized protein, isoform C"/>
    <property type="match status" value="1"/>
</dbReference>
<feature type="signal peptide" evidence="12">
    <location>
        <begin position="1"/>
        <end position="21"/>
    </location>
</feature>
<keyword evidence="15" id="KW-1185">Reference proteome</keyword>
<comment type="subcellular location">
    <subcellularLocation>
        <location evidence="1">Endoplasmic reticulum membrane</location>
        <topology evidence="1">Single-pass type I membrane protein</topology>
    </subcellularLocation>
</comment>
<evidence type="ECO:0000256" key="4">
    <source>
        <dbReference type="ARBA" id="ARBA00022824"/>
    </source>
</evidence>
<reference evidence="14" key="2">
    <citation type="submission" date="2014-02" db="EMBL/GenBank/DDBJ databases">
        <title>Complete DNA sequence of /Kuraishia capsulata/ illustrates novel genomic features among budding yeasts (/Saccharomycotina/).</title>
        <authorList>
            <person name="Morales L."/>
            <person name="Noel B."/>
            <person name="Porcel B."/>
            <person name="Marcet-Houben M."/>
            <person name="Hullo M-F."/>
            <person name="Sacerdot C."/>
            <person name="Tekaia F."/>
            <person name="Leh-Louis V."/>
            <person name="Despons L."/>
            <person name="Khanna V."/>
            <person name="Aury J-M."/>
            <person name="Barbe V."/>
            <person name="Couloux A."/>
            <person name="Labadie K."/>
            <person name="Pelletier E."/>
            <person name="Souciet J-L."/>
            <person name="Boekhout T."/>
            <person name="Gabaldon T."/>
            <person name="Wincker P."/>
            <person name="Dujon B."/>
        </authorList>
    </citation>
    <scope>NUCLEOTIDE SEQUENCE</scope>
    <source>
        <strain evidence="14">CBS 1993</strain>
    </source>
</reference>
<evidence type="ECO:0000256" key="1">
    <source>
        <dbReference type="ARBA" id="ARBA00004115"/>
    </source>
</evidence>
<evidence type="ECO:0000256" key="9">
    <source>
        <dbReference type="ARBA" id="ARBA00064635"/>
    </source>
</evidence>
<organism evidence="14 15">
    <name type="scientific">Kuraishia capsulata CBS 1993</name>
    <dbReference type="NCBI Taxonomy" id="1382522"/>
    <lineage>
        <taxon>Eukaryota</taxon>
        <taxon>Fungi</taxon>
        <taxon>Dikarya</taxon>
        <taxon>Ascomycota</taxon>
        <taxon>Saccharomycotina</taxon>
        <taxon>Pichiomycetes</taxon>
        <taxon>Pichiales</taxon>
        <taxon>Pichiaceae</taxon>
        <taxon>Kuraishia</taxon>
    </lineage>
</organism>
<dbReference type="PROSITE" id="PS51469">
    <property type="entry name" value="SUN"/>
    <property type="match status" value="1"/>
</dbReference>
<dbReference type="RefSeq" id="XP_022458922.1">
    <property type="nucleotide sequence ID" value="XM_022603192.1"/>
</dbReference>
<keyword evidence="5" id="KW-1133">Transmembrane helix</keyword>
<proteinExistence type="inferred from homology"/>
<protein>
    <recommendedName>
        <fullName evidence="10">SUN-like protein 1</fullName>
    </recommendedName>
</protein>
<evidence type="ECO:0000256" key="8">
    <source>
        <dbReference type="ARBA" id="ARBA00061226"/>
    </source>
</evidence>
<keyword evidence="6" id="KW-0472">Membrane</keyword>
<evidence type="ECO:0000256" key="2">
    <source>
        <dbReference type="ARBA" id="ARBA00022692"/>
    </source>
</evidence>
<dbReference type="InterPro" id="IPR008979">
    <property type="entry name" value="Galactose-bd-like_sf"/>
</dbReference>
<comment type="similarity">
    <text evidence="8">Belongs to the SLP1 family.</text>
</comment>
<keyword evidence="4" id="KW-0256">Endoplasmic reticulum</keyword>
<dbReference type="Proteomes" id="UP000019384">
    <property type="component" value="Unassembled WGS sequence"/>
</dbReference>
<dbReference type="HOGENOM" id="CLU_006633_4_0_1"/>
<feature type="region of interest" description="Disordered" evidence="11">
    <location>
        <begin position="689"/>
        <end position="718"/>
    </location>
</feature>
<evidence type="ECO:0000256" key="3">
    <source>
        <dbReference type="ARBA" id="ARBA00022729"/>
    </source>
</evidence>
<dbReference type="PANTHER" id="PTHR12953">
    <property type="entry name" value="MEMBRANE PROTEIN CH1 RELATED"/>
    <property type="match status" value="1"/>
</dbReference>
<evidence type="ECO:0000256" key="11">
    <source>
        <dbReference type="SAM" id="MobiDB-lite"/>
    </source>
</evidence>
<dbReference type="GO" id="GO:0005789">
    <property type="term" value="C:endoplasmic reticulum membrane"/>
    <property type="evidence" value="ECO:0007669"/>
    <property type="project" value="UniProtKB-SubCell"/>
</dbReference>
<keyword evidence="7" id="KW-0325">Glycoprotein</keyword>
<evidence type="ECO:0000256" key="5">
    <source>
        <dbReference type="ARBA" id="ARBA00022989"/>
    </source>
</evidence>
<evidence type="ECO:0000256" key="6">
    <source>
        <dbReference type="ARBA" id="ARBA00023136"/>
    </source>
</evidence>